<accession>A0A0P1A963</accession>
<keyword evidence="2" id="KW-1185">Reference proteome</keyword>
<dbReference type="Proteomes" id="UP000054928">
    <property type="component" value="Unassembled WGS sequence"/>
</dbReference>
<reference evidence="2" key="1">
    <citation type="submission" date="2014-09" db="EMBL/GenBank/DDBJ databases">
        <authorList>
            <person name="Sharma Rahul"/>
            <person name="Thines Marco"/>
        </authorList>
    </citation>
    <scope>NUCLEOTIDE SEQUENCE [LARGE SCALE GENOMIC DNA]</scope>
</reference>
<evidence type="ECO:0000313" key="1">
    <source>
        <dbReference type="EMBL" id="CEG36862.1"/>
    </source>
</evidence>
<sequence>MDKLGLQSKVQIPVCKLIHVESFPLDTAEFSVAGNGNIVRNSLTGETRLKDCVSLVKGFVEEECFCRMSLGEEQEIGDKFPV</sequence>
<dbReference type="GeneID" id="36399170"/>
<name>A0A0P1A963_PLAHL</name>
<evidence type="ECO:0000313" key="2">
    <source>
        <dbReference type="Proteomes" id="UP000054928"/>
    </source>
</evidence>
<organism evidence="1 2">
    <name type="scientific">Plasmopara halstedii</name>
    <name type="common">Downy mildew of sunflower</name>
    <dbReference type="NCBI Taxonomy" id="4781"/>
    <lineage>
        <taxon>Eukaryota</taxon>
        <taxon>Sar</taxon>
        <taxon>Stramenopiles</taxon>
        <taxon>Oomycota</taxon>
        <taxon>Peronosporomycetes</taxon>
        <taxon>Peronosporales</taxon>
        <taxon>Peronosporaceae</taxon>
        <taxon>Plasmopara</taxon>
    </lineage>
</organism>
<proteinExistence type="predicted"/>
<dbReference type="RefSeq" id="XP_024573231.1">
    <property type="nucleotide sequence ID" value="XM_024722122.1"/>
</dbReference>
<dbReference type="EMBL" id="CCYD01000252">
    <property type="protein sequence ID" value="CEG36862.1"/>
    <property type="molecule type" value="Genomic_DNA"/>
</dbReference>
<dbReference type="AlphaFoldDB" id="A0A0P1A963"/>
<protein>
    <submittedName>
        <fullName evidence="1">Uncharacterized protein</fullName>
    </submittedName>
</protein>